<dbReference type="KEGG" id="lrs:PX52LOC_00359"/>
<dbReference type="AlphaFoldDB" id="A0A5C1A6P4"/>
<dbReference type="Proteomes" id="UP000324974">
    <property type="component" value="Chromosome"/>
</dbReference>
<organism evidence="1 2">
    <name type="scientific">Limnoglobus roseus</name>
    <dbReference type="NCBI Taxonomy" id="2598579"/>
    <lineage>
        <taxon>Bacteria</taxon>
        <taxon>Pseudomonadati</taxon>
        <taxon>Planctomycetota</taxon>
        <taxon>Planctomycetia</taxon>
        <taxon>Gemmatales</taxon>
        <taxon>Gemmataceae</taxon>
        <taxon>Limnoglobus</taxon>
    </lineage>
</organism>
<sequence length="149" mass="16589">MNQIQAIRAASKFVPEPHLIIAVDGIALDEVLDAAIPGSKLTGLVSSLLGWFHNDEDSVIPWQRILPEVGCTGYAPILICPDDLDYSCSVVMAEVVTETDVVRWDRLGFDETRKGVVGSCIRWEPAWGSYRFRRDDYERFLAAFSPTAT</sequence>
<gene>
    <name evidence="1" type="ORF">PX52LOC_00359</name>
</gene>
<accession>A0A5C1A6P4</accession>
<name>A0A5C1A6P4_9BACT</name>
<dbReference type="EMBL" id="CP042425">
    <property type="protein sequence ID" value="QEL13502.1"/>
    <property type="molecule type" value="Genomic_DNA"/>
</dbReference>
<evidence type="ECO:0000313" key="2">
    <source>
        <dbReference type="Proteomes" id="UP000324974"/>
    </source>
</evidence>
<protein>
    <submittedName>
        <fullName evidence="1">Uncharacterized protein</fullName>
    </submittedName>
</protein>
<keyword evidence="2" id="KW-1185">Reference proteome</keyword>
<proteinExistence type="predicted"/>
<reference evidence="2" key="1">
    <citation type="submission" date="2019-08" db="EMBL/GenBank/DDBJ databases">
        <title>Limnoglobus roseus gen. nov., sp. nov., a novel freshwater planctomycete with a giant genome from the family Gemmataceae.</title>
        <authorList>
            <person name="Kulichevskaya I.S."/>
            <person name="Naumoff D.G."/>
            <person name="Miroshnikov K."/>
            <person name="Ivanova A."/>
            <person name="Philippov D.A."/>
            <person name="Hakobyan A."/>
            <person name="Rijpstra I.C."/>
            <person name="Sinninghe Damste J.S."/>
            <person name="Liesack W."/>
            <person name="Dedysh S.N."/>
        </authorList>
    </citation>
    <scope>NUCLEOTIDE SEQUENCE [LARGE SCALE GENOMIC DNA]</scope>
    <source>
        <strain evidence="2">PX52</strain>
    </source>
</reference>
<evidence type="ECO:0000313" key="1">
    <source>
        <dbReference type="EMBL" id="QEL13502.1"/>
    </source>
</evidence>